<feature type="transmembrane region" description="Helical" evidence="6">
    <location>
        <begin position="487"/>
        <end position="504"/>
    </location>
</feature>
<feature type="non-terminal residue" evidence="8">
    <location>
        <position position="1"/>
    </location>
</feature>
<evidence type="ECO:0000313" key="9">
    <source>
        <dbReference type="Proteomes" id="UP000277212"/>
    </source>
</evidence>
<feature type="transmembrane region" description="Helical" evidence="6">
    <location>
        <begin position="447"/>
        <end position="467"/>
    </location>
</feature>
<comment type="caution">
    <text evidence="8">The sequence shown here is derived from an EMBL/GenBank/DDBJ whole genome shotgun (WGS) entry which is preliminary data.</text>
</comment>
<dbReference type="Proteomes" id="UP000277212">
    <property type="component" value="Unassembled WGS sequence"/>
</dbReference>
<feature type="transmembrane region" description="Helical" evidence="6">
    <location>
        <begin position="124"/>
        <end position="145"/>
    </location>
</feature>
<feature type="transmembrane region" description="Helical" evidence="6">
    <location>
        <begin position="749"/>
        <end position="769"/>
    </location>
</feature>
<feature type="domain" description="Rhodopsin" evidence="7">
    <location>
        <begin position="88"/>
        <end position="186"/>
    </location>
</feature>
<dbReference type="Gene3D" id="1.20.1740.10">
    <property type="entry name" value="Amino acid/polyamine transporter I"/>
    <property type="match status" value="1"/>
</dbReference>
<evidence type="ECO:0000256" key="1">
    <source>
        <dbReference type="ARBA" id="ARBA00004141"/>
    </source>
</evidence>
<evidence type="ECO:0000259" key="7">
    <source>
        <dbReference type="Pfam" id="PF20684"/>
    </source>
</evidence>
<reference evidence="8 9" key="1">
    <citation type="submission" date="2017-06" db="EMBL/GenBank/DDBJ databases">
        <title>Comparative genomic analysis of Ambrosia Fusariam Clade fungi.</title>
        <authorList>
            <person name="Stajich J.E."/>
            <person name="Carrillo J."/>
            <person name="Kijimoto T."/>
            <person name="Eskalen A."/>
            <person name="O'Donnell K."/>
            <person name="Kasson M."/>
        </authorList>
    </citation>
    <scope>NUCLEOTIDE SEQUENCE [LARGE SCALE GENOMIC DNA]</scope>
    <source>
        <strain evidence="8">UCR3666</strain>
    </source>
</reference>
<dbReference type="AlphaFoldDB" id="A0A3M2QSY0"/>
<dbReference type="Pfam" id="PF13520">
    <property type="entry name" value="AA_permease_2"/>
    <property type="match status" value="1"/>
</dbReference>
<evidence type="ECO:0000256" key="5">
    <source>
        <dbReference type="ARBA" id="ARBA00023136"/>
    </source>
</evidence>
<organism evidence="8 9">
    <name type="scientific">Fusarium kuroshium</name>
    <dbReference type="NCBI Taxonomy" id="2010991"/>
    <lineage>
        <taxon>Eukaryota</taxon>
        <taxon>Fungi</taxon>
        <taxon>Dikarya</taxon>
        <taxon>Ascomycota</taxon>
        <taxon>Pezizomycotina</taxon>
        <taxon>Sordariomycetes</taxon>
        <taxon>Hypocreomycetidae</taxon>
        <taxon>Hypocreales</taxon>
        <taxon>Nectriaceae</taxon>
        <taxon>Fusarium</taxon>
        <taxon>Fusarium solani species complex</taxon>
    </lineage>
</organism>
<comment type="subcellular location">
    <subcellularLocation>
        <location evidence="1">Membrane</location>
        <topology evidence="1">Multi-pass membrane protein</topology>
    </subcellularLocation>
</comment>
<evidence type="ECO:0000256" key="3">
    <source>
        <dbReference type="ARBA" id="ARBA00022692"/>
    </source>
</evidence>
<keyword evidence="4 6" id="KW-1133">Transmembrane helix</keyword>
<dbReference type="Pfam" id="PF20684">
    <property type="entry name" value="Fung_rhodopsin"/>
    <property type="match status" value="1"/>
</dbReference>
<dbReference type="PANTHER" id="PTHR45649:SF1">
    <property type="entry name" value="TRANSPORTER, PUTATIVE (EUROFUNG)-RELATED"/>
    <property type="match status" value="1"/>
</dbReference>
<dbReference type="InterPro" id="IPR049326">
    <property type="entry name" value="Rhodopsin_dom_fungi"/>
</dbReference>
<protein>
    <recommendedName>
        <fullName evidence="7">Rhodopsin domain-containing protein</fullName>
    </recommendedName>
</protein>
<dbReference type="OrthoDB" id="10054429at2759"/>
<keyword evidence="5 6" id="KW-0472">Membrane</keyword>
<gene>
    <name evidence="8" type="ORF">CDV36_016370</name>
</gene>
<dbReference type="EMBL" id="NKUJ01000933">
    <property type="protein sequence ID" value="RMI96034.1"/>
    <property type="molecule type" value="Genomic_DNA"/>
</dbReference>
<keyword evidence="9" id="KW-1185">Reference proteome</keyword>
<dbReference type="GO" id="GO:0022857">
    <property type="term" value="F:transmembrane transporter activity"/>
    <property type="evidence" value="ECO:0007669"/>
    <property type="project" value="InterPro"/>
</dbReference>
<evidence type="ECO:0000256" key="2">
    <source>
        <dbReference type="ARBA" id="ARBA00022448"/>
    </source>
</evidence>
<proteinExistence type="predicted"/>
<evidence type="ECO:0000313" key="8">
    <source>
        <dbReference type="EMBL" id="RMI96034.1"/>
    </source>
</evidence>
<feature type="transmembrane region" description="Helical" evidence="6">
    <location>
        <begin position="414"/>
        <end position="435"/>
    </location>
</feature>
<feature type="transmembrane region" description="Helical" evidence="6">
    <location>
        <begin position="715"/>
        <end position="737"/>
    </location>
</feature>
<feature type="transmembrane region" description="Helical" evidence="6">
    <location>
        <begin position="525"/>
        <end position="547"/>
    </location>
</feature>
<feature type="transmembrane region" description="Helical" evidence="6">
    <location>
        <begin position="89"/>
        <end position="112"/>
    </location>
</feature>
<keyword evidence="3 6" id="KW-0812">Transmembrane</keyword>
<dbReference type="PANTHER" id="PTHR45649">
    <property type="entry name" value="AMINO-ACID PERMEASE BAT1"/>
    <property type="match status" value="1"/>
</dbReference>
<accession>A0A3M2QSY0</accession>
<feature type="transmembrane region" description="Helical" evidence="6">
    <location>
        <begin position="371"/>
        <end position="394"/>
    </location>
</feature>
<evidence type="ECO:0000256" key="6">
    <source>
        <dbReference type="SAM" id="Phobius"/>
    </source>
</evidence>
<feature type="transmembrane region" description="Helical" evidence="6">
    <location>
        <begin position="289"/>
        <end position="306"/>
    </location>
</feature>
<sequence length="781" mass="84395">LDDMLVGASTMMAVAQSITVIIQGTDGLGKLQGLTADQVSSILKAQYASDILFTATLFLSKASTTRTIWGMAPRKRRALIWATEGLYALWIYVDALNIVTDFAITSILADMFIRLKTSIAKKMLVIGVFGCRTLIIPPIICHMYYYKTATDSNNPMFDMWTPTIMTQIVLCMSVMATCVPYVKPVLDSLESGQMVAGNLGGTRTGSATTSGRALAAAHAGCPGDKSSRGITPVVTVVPDAYRRQDYKLMDMDKVGSKATTAESLQEVGPDVFDRTQLARLGKRPVLKRNFRFLTILGFSCAILVTWEGTLMNFAPGLSNGGAGGMIYGFIFVWIGNISVFSTLCELVSIAPTSGGQYHWVAMLAPRWCSKFLSYITGWLTIAGWQGTSAAAAFLTGTMIQGLVTFTTPSYTPQAWQGTLMLWLCVLVAVLINTVVSSMLPKLEAMILIMHIVGFFAVFITLVTFGAHGDARAVFFEFRNEGMWPTQSLSWFVGLLGCVFSFAGVDCSFHMCEEVRNPSRDVPRSIMASVGINGAMGLAMVIAMLYGATDIDKAISSPTGYPYIEIFYQATGSVAGTAAMTSLVIVMTLSASVGVIAASSRMFWAFARDRGVPFWSIVCKVDPRTNVPVWAITATSVISCLIGLINVGSAIVYNAIISVAISGLYSSYLVTASLLLYRRCGKGYKMPDPSAFPALADSATGQGQTLAWGPWHIPGVFGIVNNTFACLFMATVWFFSFWPPQASVDAASMNYSSLMTGGVALLGTVYYLVWAKNEYKGPRMEV</sequence>
<dbReference type="GO" id="GO:0016020">
    <property type="term" value="C:membrane"/>
    <property type="evidence" value="ECO:0007669"/>
    <property type="project" value="UniProtKB-SubCell"/>
</dbReference>
<feature type="transmembrane region" description="Helical" evidence="6">
    <location>
        <begin position="582"/>
        <end position="605"/>
    </location>
</feature>
<feature type="transmembrane region" description="Helical" evidence="6">
    <location>
        <begin position="326"/>
        <end position="350"/>
    </location>
</feature>
<name>A0A3M2QSY0_9HYPO</name>
<feature type="transmembrane region" description="Helical" evidence="6">
    <location>
        <begin position="650"/>
        <end position="676"/>
    </location>
</feature>
<feature type="transmembrane region" description="Helical" evidence="6">
    <location>
        <begin position="626"/>
        <end position="644"/>
    </location>
</feature>
<keyword evidence="2" id="KW-0813">Transport</keyword>
<evidence type="ECO:0000256" key="4">
    <source>
        <dbReference type="ARBA" id="ARBA00022989"/>
    </source>
</evidence>
<dbReference type="InterPro" id="IPR002293">
    <property type="entry name" value="AA/rel_permease1"/>
</dbReference>